<dbReference type="Proteomes" id="UP000501451">
    <property type="component" value="Chromosome"/>
</dbReference>
<protein>
    <submittedName>
        <fullName evidence="2">EpsG family protein</fullName>
    </submittedName>
</protein>
<accession>A0A6G7KAX9</accession>
<evidence type="ECO:0000313" key="3">
    <source>
        <dbReference type="Proteomes" id="UP000501451"/>
    </source>
</evidence>
<keyword evidence="1" id="KW-0812">Transmembrane</keyword>
<feature type="transmembrane region" description="Helical" evidence="1">
    <location>
        <begin position="302"/>
        <end position="320"/>
    </location>
</feature>
<reference evidence="2 3" key="1">
    <citation type="journal article" date="2017" name="Int. J. Syst. Evol. Microbiol.">
        <title>Jeotgalibaca porci sp. nov. and Jeotgalibaca arthritidis sp. nov., isolated from pigs, and emended description of the genus Jeotgalibaca.</title>
        <authorList>
            <person name="Zamora L."/>
            <person name="Perez-Sancho M."/>
            <person name="Dominguez L."/>
            <person name="Fernandez-Garayzabal J.F."/>
            <person name="Vela A.I."/>
        </authorList>
    </citation>
    <scope>NUCLEOTIDE SEQUENCE [LARGE SCALE GENOMIC DNA]</scope>
    <source>
        <strain evidence="2 3">CECT 9157</strain>
    </source>
</reference>
<evidence type="ECO:0000256" key="1">
    <source>
        <dbReference type="SAM" id="Phobius"/>
    </source>
</evidence>
<dbReference type="EMBL" id="CP049740">
    <property type="protein sequence ID" value="QII82416.1"/>
    <property type="molecule type" value="Genomic_DNA"/>
</dbReference>
<feature type="transmembrane region" description="Helical" evidence="1">
    <location>
        <begin position="127"/>
        <end position="145"/>
    </location>
</feature>
<feature type="transmembrane region" description="Helical" evidence="1">
    <location>
        <begin position="104"/>
        <end position="122"/>
    </location>
</feature>
<dbReference type="RefSeq" id="WP_166162672.1">
    <property type="nucleotide sequence ID" value="NZ_CP049740.1"/>
</dbReference>
<organism evidence="2 3">
    <name type="scientific">Jeotgalibaca arthritidis</name>
    <dbReference type="NCBI Taxonomy" id="1868794"/>
    <lineage>
        <taxon>Bacteria</taxon>
        <taxon>Bacillati</taxon>
        <taxon>Bacillota</taxon>
        <taxon>Bacilli</taxon>
        <taxon>Lactobacillales</taxon>
        <taxon>Carnobacteriaceae</taxon>
        <taxon>Jeotgalibaca</taxon>
    </lineage>
</organism>
<feature type="transmembrane region" description="Helical" evidence="1">
    <location>
        <begin position="254"/>
        <end position="273"/>
    </location>
</feature>
<name>A0A6G7KAX9_9LACT</name>
<evidence type="ECO:0000313" key="2">
    <source>
        <dbReference type="EMBL" id="QII82416.1"/>
    </source>
</evidence>
<sequence>MVHLVFLGALFCTIPELNKKYPFRFFTFAILFMFMALRYDYGNDYMSYLDIHTSINAGLYAWGADDTLFRILNIAVPNFFVMIALISLFYLIVVWYLLKINLKVSQYWFAVLILLINPYLFLIHLSALRQTLALCIFVFAVNFAVKRKLIPYAICILLATGMHSSAIILFPMYFFLTEKPFNKKYLLITIVGLGLLLLTPLFDIIANNVLDYLPNQYKFYYNQGLQNSIRATIISSFYLLLIAFNLGKLRGKEIIYGKLSLIATILSVLAIKVSMITRIGMYFELFLIITIPHIFNRIERKIYKQILFTVLIGIYLLRYYSFFTNPLWESFREYQTILGR</sequence>
<keyword evidence="1" id="KW-1133">Transmembrane helix</keyword>
<dbReference type="KEGG" id="jar:G7057_08190"/>
<feature type="transmembrane region" description="Helical" evidence="1">
    <location>
        <begin position="75"/>
        <end position="98"/>
    </location>
</feature>
<feature type="transmembrane region" description="Helical" evidence="1">
    <location>
        <begin position="185"/>
        <end position="209"/>
    </location>
</feature>
<feature type="transmembrane region" description="Helical" evidence="1">
    <location>
        <begin position="21"/>
        <end position="39"/>
    </location>
</feature>
<dbReference type="InterPro" id="IPR049458">
    <property type="entry name" value="EpsG-like"/>
</dbReference>
<dbReference type="Pfam" id="PF14897">
    <property type="entry name" value="EpsG"/>
    <property type="match status" value="1"/>
</dbReference>
<dbReference type="AlphaFoldDB" id="A0A6G7KAX9"/>
<feature type="transmembrane region" description="Helical" evidence="1">
    <location>
        <begin position="229"/>
        <end position="247"/>
    </location>
</feature>
<proteinExistence type="predicted"/>
<gene>
    <name evidence="2" type="ORF">G7057_08190</name>
</gene>
<keyword evidence="3" id="KW-1185">Reference proteome</keyword>
<keyword evidence="1" id="KW-0472">Membrane</keyword>
<feature type="transmembrane region" description="Helical" evidence="1">
    <location>
        <begin position="151"/>
        <end position="176"/>
    </location>
</feature>